<name>A0ABV2DEP6_9HYPH</name>
<dbReference type="PROSITE" id="PS50931">
    <property type="entry name" value="HTH_LYSR"/>
    <property type="match status" value="1"/>
</dbReference>
<dbReference type="SUPFAM" id="SSF53850">
    <property type="entry name" value="Periplasmic binding protein-like II"/>
    <property type="match status" value="1"/>
</dbReference>
<keyword evidence="3" id="KW-0238">DNA-binding</keyword>
<organism evidence="6 7">
    <name type="scientific">Mesorhizobium shangrilense</name>
    <dbReference type="NCBI Taxonomy" id="460060"/>
    <lineage>
        <taxon>Bacteria</taxon>
        <taxon>Pseudomonadati</taxon>
        <taxon>Pseudomonadota</taxon>
        <taxon>Alphaproteobacteria</taxon>
        <taxon>Hyphomicrobiales</taxon>
        <taxon>Phyllobacteriaceae</taxon>
        <taxon>Mesorhizobium</taxon>
    </lineage>
</organism>
<evidence type="ECO:0000256" key="4">
    <source>
        <dbReference type="ARBA" id="ARBA00023163"/>
    </source>
</evidence>
<dbReference type="SUPFAM" id="SSF46785">
    <property type="entry name" value="Winged helix' DNA-binding domain"/>
    <property type="match status" value="1"/>
</dbReference>
<dbReference type="PANTHER" id="PTHR30537:SF26">
    <property type="entry name" value="GLYCINE CLEAVAGE SYSTEM TRANSCRIPTIONAL ACTIVATOR"/>
    <property type="match status" value="1"/>
</dbReference>
<accession>A0ABV2DEP6</accession>
<dbReference type="Gene3D" id="1.10.10.10">
    <property type="entry name" value="Winged helix-like DNA-binding domain superfamily/Winged helix DNA-binding domain"/>
    <property type="match status" value="1"/>
</dbReference>
<dbReference type="Pfam" id="PF00126">
    <property type="entry name" value="HTH_1"/>
    <property type="match status" value="1"/>
</dbReference>
<dbReference type="PANTHER" id="PTHR30537">
    <property type="entry name" value="HTH-TYPE TRANSCRIPTIONAL REGULATOR"/>
    <property type="match status" value="1"/>
</dbReference>
<dbReference type="RefSeq" id="WP_354460257.1">
    <property type="nucleotide sequence ID" value="NZ_JBEWSZ010000001.1"/>
</dbReference>
<dbReference type="PRINTS" id="PR00039">
    <property type="entry name" value="HTHLYSR"/>
</dbReference>
<dbReference type="EMBL" id="JBEWSZ010000001">
    <property type="protein sequence ID" value="MET2828248.1"/>
    <property type="molecule type" value="Genomic_DNA"/>
</dbReference>
<keyword evidence="4" id="KW-0804">Transcription</keyword>
<dbReference type="InterPro" id="IPR005119">
    <property type="entry name" value="LysR_subst-bd"/>
</dbReference>
<proteinExistence type="inferred from homology"/>
<gene>
    <name evidence="6" type="ORF">ABVQ20_14790</name>
</gene>
<comment type="similarity">
    <text evidence="1">Belongs to the LysR transcriptional regulatory family.</text>
</comment>
<evidence type="ECO:0000259" key="5">
    <source>
        <dbReference type="PROSITE" id="PS50931"/>
    </source>
</evidence>
<keyword evidence="7" id="KW-1185">Reference proteome</keyword>
<dbReference type="Gene3D" id="3.40.190.10">
    <property type="entry name" value="Periplasmic binding protein-like II"/>
    <property type="match status" value="2"/>
</dbReference>
<comment type="caution">
    <text evidence="6">The sequence shown here is derived from an EMBL/GenBank/DDBJ whole genome shotgun (WGS) entry which is preliminary data.</text>
</comment>
<dbReference type="InterPro" id="IPR036390">
    <property type="entry name" value="WH_DNA-bd_sf"/>
</dbReference>
<reference evidence="6 7" key="1">
    <citation type="submission" date="2024-06" db="EMBL/GenBank/DDBJ databases">
        <authorList>
            <person name="Kim D.-U."/>
        </authorList>
    </citation>
    <scope>NUCLEOTIDE SEQUENCE [LARGE SCALE GENOMIC DNA]</scope>
    <source>
        <strain evidence="6 7">KACC15460</strain>
    </source>
</reference>
<dbReference type="InterPro" id="IPR000847">
    <property type="entry name" value="LysR_HTH_N"/>
</dbReference>
<evidence type="ECO:0000313" key="7">
    <source>
        <dbReference type="Proteomes" id="UP001548832"/>
    </source>
</evidence>
<sequence>MKPPPPLNYIRSFECSARHLSFTLAANELGYTQAAVSNHVRGLEHYLGRQLFIRYPRSLKLTEMGEAFLPTLRQALDLIDHATEAIVASTRNKTVVISCPMSLAENWIAGCMAAFRNQHPDIEVVLHGTIWEDLSEQIADITISTRRFDDRPPAGVPLWNDQLVLLCAPQLMMGANRLKSPQDILHVDWIFVHGRQEYWQCMGEALGIDISDYEKGITTNASNIALELAATGAGCVATQYSLARTYLSRGLLVEPFPVRTASPWTYYLSESQLSKGSVVKTVKNWILERAKVDAAASAASSAAPIGTADPP</sequence>
<evidence type="ECO:0000256" key="3">
    <source>
        <dbReference type="ARBA" id="ARBA00023125"/>
    </source>
</evidence>
<evidence type="ECO:0000313" key="6">
    <source>
        <dbReference type="EMBL" id="MET2828248.1"/>
    </source>
</evidence>
<feature type="domain" description="HTH lysR-type" evidence="5">
    <location>
        <begin position="5"/>
        <end position="62"/>
    </location>
</feature>
<keyword evidence="2" id="KW-0805">Transcription regulation</keyword>
<dbReference type="InterPro" id="IPR058163">
    <property type="entry name" value="LysR-type_TF_proteobact-type"/>
</dbReference>
<evidence type="ECO:0000256" key="2">
    <source>
        <dbReference type="ARBA" id="ARBA00023015"/>
    </source>
</evidence>
<dbReference type="Proteomes" id="UP001548832">
    <property type="component" value="Unassembled WGS sequence"/>
</dbReference>
<dbReference type="Pfam" id="PF03466">
    <property type="entry name" value="LysR_substrate"/>
    <property type="match status" value="1"/>
</dbReference>
<evidence type="ECO:0000256" key="1">
    <source>
        <dbReference type="ARBA" id="ARBA00009437"/>
    </source>
</evidence>
<dbReference type="InterPro" id="IPR036388">
    <property type="entry name" value="WH-like_DNA-bd_sf"/>
</dbReference>
<protein>
    <submittedName>
        <fullName evidence="6">LysR substrate-binding domain-containing protein</fullName>
    </submittedName>
</protein>